<gene>
    <name evidence="6" type="ORF">H5P30_03735</name>
</gene>
<evidence type="ECO:0000259" key="5">
    <source>
        <dbReference type="SMART" id="SM00849"/>
    </source>
</evidence>
<keyword evidence="3 6" id="KW-0378">Hydrolase</keyword>
<dbReference type="AlphaFoldDB" id="A0A7X1AVS4"/>
<dbReference type="InterPro" id="IPR010982">
    <property type="entry name" value="Lambda_DNA-bd_dom_sf"/>
</dbReference>
<dbReference type="CDD" id="cd00093">
    <property type="entry name" value="HTH_XRE"/>
    <property type="match status" value="1"/>
</dbReference>
<protein>
    <submittedName>
        <fullName evidence="6">MBL fold metallo-hydrolase</fullName>
    </submittedName>
</protein>
<sequence>MPDPFTHLEDFSEDIIAKAQDGLRMTNRELADRAGIELSTVKALKNGSIDEEALIRVASALQLHGERLITSARKSWLPETIECPHLTTFTSEFRSMTVNAYLLTCPDHRGVLFDTGVDAQPIFQHLEENEIELEALVLTHGHLDHVAVMEPILKAWQKIPVFAHPSENIDSAQPLHWGESFEAGPFRLRSLSTPGHTPGGTSFFVEDQSPPIAIVGDALFAGSVGGCAGDYDHALQSIRENILTLPPETILCPGHGPTTTVAEEKQHNPFFPN</sequence>
<dbReference type="PANTHER" id="PTHR46233:SF3">
    <property type="entry name" value="HYDROXYACYLGLUTATHIONE HYDROLASE GLOC"/>
    <property type="match status" value="1"/>
</dbReference>
<dbReference type="SUPFAM" id="SSF47413">
    <property type="entry name" value="lambda repressor-like DNA-binding domains"/>
    <property type="match status" value="1"/>
</dbReference>
<dbReference type="Gene3D" id="3.60.15.10">
    <property type="entry name" value="Ribonuclease Z/Hydroxyacylglutathione hydrolase-like"/>
    <property type="match status" value="1"/>
</dbReference>
<keyword evidence="2" id="KW-0479">Metal-binding</keyword>
<keyword evidence="7" id="KW-1185">Reference proteome</keyword>
<dbReference type="GO" id="GO:0003677">
    <property type="term" value="F:DNA binding"/>
    <property type="evidence" value="ECO:0007669"/>
    <property type="project" value="InterPro"/>
</dbReference>
<dbReference type="Proteomes" id="UP000525652">
    <property type="component" value="Unassembled WGS sequence"/>
</dbReference>
<evidence type="ECO:0000313" key="6">
    <source>
        <dbReference type="EMBL" id="MBC2600886.1"/>
    </source>
</evidence>
<dbReference type="GO" id="GO:0016787">
    <property type="term" value="F:hydrolase activity"/>
    <property type="evidence" value="ECO:0007669"/>
    <property type="project" value="UniProtKB-KW"/>
</dbReference>
<feature type="domain" description="Metallo-beta-lactamase" evidence="5">
    <location>
        <begin position="97"/>
        <end position="255"/>
    </location>
</feature>
<keyword evidence="4" id="KW-0862">Zinc</keyword>
<organism evidence="6 7">
    <name type="scientific">Puniceicoccus vermicola</name>
    <dbReference type="NCBI Taxonomy" id="388746"/>
    <lineage>
        <taxon>Bacteria</taxon>
        <taxon>Pseudomonadati</taxon>
        <taxon>Verrucomicrobiota</taxon>
        <taxon>Opitutia</taxon>
        <taxon>Puniceicoccales</taxon>
        <taxon>Puniceicoccaceae</taxon>
        <taxon>Puniceicoccus</taxon>
    </lineage>
</organism>
<dbReference type="RefSeq" id="WP_185691621.1">
    <property type="nucleotide sequence ID" value="NZ_JACHVA010000040.1"/>
</dbReference>
<comment type="cofactor">
    <cofactor evidence="1">
        <name>Zn(2+)</name>
        <dbReference type="ChEBI" id="CHEBI:29105"/>
    </cofactor>
</comment>
<dbReference type="InterPro" id="IPR001279">
    <property type="entry name" value="Metallo-B-lactamas"/>
</dbReference>
<name>A0A7X1AVS4_9BACT</name>
<dbReference type="InterPro" id="IPR036866">
    <property type="entry name" value="RibonucZ/Hydroxyglut_hydro"/>
</dbReference>
<evidence type="ECO:0000256" key="4">
    <source>
        <dbReference type="ARBA" id="ARBA00022833"/>
    </source>
</evidence>
<dbReference type="SMART" id="SM00849">
    <property type="entry name" value="Lactamase_B"/>
    <property type="match status" value="1"/>
</dbReference>
<dbReference type="InterPro" id="IPR001387">
    <property type="entry name" value="Cro/C1-type_HTH"/>
</dbReference>
<evidence type="ECO:0000256" key="1">
    <source>
        <dbReference type="ARBA" id="ARBA00001947"/>
    </source>
</evidence>
<evidence type="ECO:0000256" key="3">
    <source>
        <dbReference type="ARBA" id="ARBA00022801"/>
    </source>
</evidence>
<evidence type="ECO:0000256" key="2">
    <source>
        <dbReference type="ARBA" id="ARBA00022723"/>
    </source>
</evidence>
<dbReference type="Pfam" id="PF00753">
    <property type="entry name" value="Lactamase_B"/>
    <property type="match status" value="1"/>
</dbReference>
<dbReference type="Gene3D" id="1.10.260.40">
    <property type="entry name" value="lambda repressor-like DNA-binding domains"/>
    <property type="match status" value="1"/>
</dbReference>
<dbReference type="CDD" id="cd06262">
    <property type="entry name" value="metallo-hydrolase-like_MBL-fold"/>
    <property type="match status" value="1"/>
</dbReference>
<dbReference type="SUPFAM" id="SSF56281">
    <property type="entry name" value="Metallo-hydrolase/oxidoreductase"/>
    <property type="match status" value="1"/>
</dbReference>
<dbReference type="EMBL" id="JACHVA010000040">
    <property type="protein sequence ID" value="MBC2600886.1"/>
    <property type="molecule type" value="Genomic_DNA"/>
</dbReference>
<accession>A0A7X1AVS4</accession>
<dbReference type="GO" id="GO:0046872">
    <property type="term" value="F:metal ion binding"/>
    <property type="evidence" value="ECO:0007669"/>
    <property type="project" value="UniProtKB-KW"/>
</dbReference>
<reference evidence="6 7" key="1">
    <citation type="submission" date="2020-07" db="EMBL/GenBank/DDBJ databases">
        <authorList>
            <person name="Feng X."/>
        </authorList>
    </citation>
    <scope>NUCLEOTIDE SEQUENCE [LARGE SCALE GENOMIC DNA]</scope>
    <source>
        <strain evidence="6 7">JCM14086</strain>
    </source>
</reference>
<dbReference type="PANTHER" id="PTHR46233">
    <property type="entry name" value="HYDROXYACYLGLUTATHIONE HYDROLASE GLOC"/>
    <property type="match status" value="1"/>
</dbReference>
<proteinExistence type="predicted"/>
<comment type="caution">
    <text evidence="6">The sequence shown here is derived from an EMBL/GenBank/DDBJ whole genome shotgun (WGS) entry which is preliminary data.</text>
</comment>
<evidence type="ECO:0000313" key="7">
    <source>
        <dbReference type="Proteomes" id="UP000525652"/>
    </source>
</evidence>
<dbReference type="InterPro" id="IPR051453">
    <property type="entry name" value="MBL_Glyoxalase_II"/>
</dbReference>